<organism evidence="1">
    <name type="scientific">Ralstonia solanacearum</name>
    <name type="common">Pseudomonas solanacearum</name>
    <dbReference type="NCBI Taxonomy" id="305"/>
    <lineage>
        <taxon>Bacteria</taxon>
        <taxon>Pseudomonadati</taxon>
        <taxon>Pseudomonadota</taxon>
        <taxon>Betaproteobacteria</taxon>
        <taxon>Burkholderiales</taxon>
        <taxon>Burkholderiaceae</taxon>
        <taxon>Ralstonia</taxon>
        <taxon>Ralstonia solanacearum species complex</taxon>
    </lineage>
</organism>
<name>A0A0S4U992_RALSL</name>
<dbReference type="InterPro" id="IPR016541">
    <property type="entry name" value="UCP008505"/>
</dbReference>
<gene>
    <name evidence="1" type="ORF">PSS4_v1_600001</name>
</gene>
<dbReference type="InterPro" id="IPR029060">
    <property type="entry name" value="PIN-like_dom_sf"/>
</dbReference>
<dbReference type="EMBL" id="LN899821">
    <property type="protein sequence ID" value="CUV18385.1"/>
    <property type="molecule type" value="Genomic_DNA"/>
</dbReference>
<evidence type="ECO:0008006" key="2">
    <source>
        <dbReference type="Google" id="ProtNLM"/>
    </source>
</evidence>
<sequence>MRWCFDTSALIEPWVRLYPPDVFGPVWEKLEELAQAGAIVAPTDVRLELERQKDDLHDWAKSLPELFRDPDRPVMEAFAKIVNDHPDFMKVNSTKSGADPFVVALAEVHGIPVVTYETTAKQTAAPKIPNVCQARGIQCVSIVDVLRAEGFKMK</sequence>
<dbReference type="AlphaFoldDB" id="A0A0S4U992"/>
<dbReference type="PIRSF" id="PIRSF008505">
    <property type="entry name" value="UCP008505"/>
    <property type="match status" value="1"/>
</dbReference>
<dbReference type="Pfam" id="PF14367">
    <property type="entry name" value="DUF4411"/>
    <property type="match status" value="1"/>
</dbReference>
<proteinExistence type="predicted"/>
<accession>A0A0S4U992</accession>
<evidence type="ECO:0000313" key="1">
    <source>
        <dbReference type="EMBL" id="CUV18385.1"/>
    </source>
</evidence>
<protein>
    <recommendedName>
        <fullName evidence="2">DUF4411 family protein</fullName>
    </recommendedName>
</protein>
<reference evidence="1" key="1">
    <citation type="submission" date="2015-10" db="EMBL/GenBank/DDBJ databases">
        <authorList>
            <person name="Gilbert D.G."/>
        </authorList>
    </citation>
    <scope>NUCLEOTIDE SEQUENCE</scope>
    <source>
        <strain evidence="1">Phyl III-seqv23</strain>
    </source>
</reference>
<dbReference type="SUPFAM" id="SSF88723">
    <property type="entry name" value="PIN domain-like"/>
    <property type="match status" value="1"/>
</dbReference>